<keyword evidence="2" id="KW-1185">Reference proteome</keyword>
<gene>
    <name evidence="1" type="primary">Dper\GL14923</name>
    <name evidence="1" type="ORF">Dper_GL14923</name>
</gene>
<name>B4H057_DROPE</name>
<dbReference type="Proteomes" id="UP000008744">
    <property type="component" value="Unassembled WGS sequence"/>
</dbReference>
<dbReference type="EMBL" id="CH479200">
    <property type="protein sequence ID" value="EDW29652.1"/>
    <property type="molecule type" value="Genomic_DNA"/>
</dbReference>
<reference evidence="1 2" key="1">
    <citation type="journal article" date="2007" name="Nature">
        <title>Evolution of genes and genomes on the Drosophila phylogeny.</title>
        <authorList>
            <consortium name="Drosophila 12 Genomes Consortium"/>
            <person name="Clark A.G."/>
            <person name="Eisen M.B."/>
            <person name="Smith D.R."/>
            <person name="Bergman C.M."/>
            <person name="Oliver B."/>
            <person name="Markow T.A."/>
            <person name="Kaufman T.C."/>
            <person name="Kellis M."/>
            <person name="Gelbart W."/>
            <person name="Iyer V.N."/>
            <person name="Pollard D.A."/>
            <person name="Sackton T.B."/>
            <person name="Larracuente A.M."/>
            <person name="Singh N.D."/>
            <person name="Abad J.P."/>
            <person name="Abt D.N."/>
            <person name="Adryan B."/>
            <person name="Aguade M."/>
            <person name="Akashi H."/>
            <person name="Anderson W.W."/>
            <person name="Aquadro C.F."/>
            <person name="Ardell D.H."/>
            <person name="Arguello R."/>
            <person name="Artieri C.G."/>
            <person name="Barbash D.A."/>
            <person name="Barker D."/>
            <person name="Barsanti P."/>
            <person name="Batterham P."/>
            <person name="Batzoglou S."/>
            <person name="Begun D."/>
            <person name="Bhutkar A."/>
            <person name="Blanco E."/>
            <person name="Bosak S.A."/>
            <person name="Bradley R.K."/>
            <person name="Brand A.D."/>
            <person name="Brent M.R."/>
            <person name="Brooks A.N."/>
            <person name="Brown R.H."/>
            <person name="Butlin R.K."/>
            <person name="Caggese C."/>
            <person name="Calvi B.R."/>
            <person name="Bernardo de Carvalho A."/>
            <person name="Caspi A."/>
            <person name="Castrezana S."/>
            <person name="Celniker S.E."/>
            <person name="Chang J.L."/>
            <person name="Chapple C."/>
            <person name="Chatterji S."/>
            <person name="Chinwalla A."/>
            <person name="Civetta A."/>
            <person name="Clifton S.W."/>
            <person name="Comeron J.M."/>
            <person name="Costello J.C."/>
            <person name="Coyne J.A."/>
            <person name="Daub J."/>
            <person name="David R.G."/>
            <person name="Delcher A.L."/>
            <person name="Delehaunty K."/>
            <person name="Do C.B."/>
            <person name="Ebling H."/>
            <person name="Edwards K."/>
            <person name="Eickbush T."/>
            <person name="Evans J.D."/>
            <person name="Filipski A."/>
            <person name="Findeiss S."/>
            <person name="Freyhult E."/>
            <person name="Fulton L."/>
            <person name="Fulton R."/>
            <person name="Garcia A.C."/>
            <person name="Gardiner A."/>
            <person name="Garfield D.A."/>
            <person name="Garvin B.E."/>
            <person name="Gibson G."/>
            <person name="Gilbert D."/>
            <person name="Gnerre S."/>
            <person name="Godfrey J."/>
            <person name="Good R."/>
            <person name="Gotea V."/>
            <person name="Gravely B."/>
            <person name="Greenberg A.J."/>
            <person name="Griffiths-Jones S."/>
            <person name="Gross S."/>
            <person name="Guigo R."/>
            <person name="Gustafson E.A."/>
            <person name="Haerty W."/>
            <person name="Hahn M.W."/>
            <person name="Halligan D.L."/>
            <person name="Halpern A.L."/>
            <person name="Halter G.M."/>
            <person name="Han M.V."/>
            <person name="Heger A."/>
            <person name="Hillier L."/>
            <person name="Hinrichs A.S."/>
            <person name="Holmes I."/>
            <person name="Hoskins R.A."/>
            <person name="Hubisz M.J."/>
            <person name="Hultmark D."/>
            <person name="Huntley M.A."/>
            <person name="Jaffe D.B."/>
            <person name="Jagadeeshan S."/>
            <person name="Jeck W.R."/>
            <person name="Johnson J."/>
            <person name="Jones C.D."/>
            <person name="Jordan W.C."/>
            <person name="Karpen G.H."/>
            <person name="Kataoka E."/>
            <person name="Keightley P.D."/>
            <person name="Kheradpour P."/>
            <person name="Kirkness E.F."/>
            <person name="Koerich L.B."/>
            <person name="Kristiansen K."/>
            <person name="Kudrna D."/>
            <person name="Kulathinal R.J."/>
            <person name="Kumar S."/>
            <person name="Kwok R."/>
            <person name="Lander E."/>
            <person name="Langley C.H."/>
            <person name="Lapoint R."/>
            <person name="Lazzaro B.P."/>
            <person name="Lee S.J."/>
            <person name="Levesque L."/>
            <person name="Li R."/>
            <person name="Lin C.F."/>
            <person name="Lin M.F."/>
            <person name="Lindblad-Toh K."/>
            <person name="Llopart A."/>
            <person name="Long M."/>
            <person name="Low L."/>
            <person name="Lozovsky E."/>
            <person name="Lu J."/>
            <person name="Luo M."/>
            <person name="Machado C.A."/>
            <person name="Makalowski W."/>
            <person name="Marzo M."/>
            <person name="Matsuda M."/>
            <person name="Matzkin L."/>
            <person name="McAllister B."/>
            <person name="McBride C.S."/>
            <person name="McKernan B."/>
            <person name="McKernan K."/>
            <person name="Mendez-Lago M."/>
            <person name="Minx P."/>
            <person name="Mollenhauer M.U."/>
            <person name="Montooth K."/>
            <person name="Mount S.M."/>
            <person name="Mu X."/>
            <person name="Myers E."/>
            <person name="Negre B."/>
            <person name="Newfeld S."/>
            <person name="Nielsen R."/>
            <person name="Noor M.A."/>
            <person name="O'Grady P."/>
            <person name="Pachter L."/>
            <person name="Papaceit M."/>
            <person name="Parisi M.J."/>
            <person name="Parisi M."/>
            <person name="Parts L."/>
            <person name="Pedersen J.S."/>
            <person name="Pesole G."/>
            <person name="Phillippy A.M."/>
            <person name="Ponting C.P."/>
            <person name="Pop M."/>
            <person name="Porcelli D."/>
            <person name="Powell J.R."/>
            <person name="Prohaska S."/>
            <person name="Pruitt K."/>
            <person name="Puig M."/>
            <person name="Quesneville H."/>
            <person name="Ram K.R."/>
            <person name="Rand D."/>
            <person name="Rasmussen M.D."/>
            <person name="Reed L.K."/>
            <person name="Reenan R."/>
            <person name="Reily A."/>
            <person name="Remington K.A."/>
            <person name="Rieger T.T."/>
            <person name="Ritchie M.G."/>
            <person name="Robin C."/>
            <person name="Rogers Y.H."/>
            <person name="Rohde C."/>
            <person name="Rozas J."/>
            <person name="Rubenfield M.J."/>
            <person name="Ruiz A."/>
            <person name="Russo S."/>
            <person name="Salzberg S.L."/>
            <person name="Sanchez-Gracia A."/>
            <person name="Saranga D.J."/>
            <person name="Sato H."/>
            <person name="Schaeffer S.W."/>
            <person name="Schatz M.C."/>
            <person name="Schlenke T."/>
            <person name="Schwartz R."/>
            <person name="Segarra C."/>
            <person name="Singh R.S."/>
            <person name="Sirot L."/>
            <person name="Sirota M."/>
            <person name="Sisneros N.B."/>
            <person name="Smith C.D."/>
            <person name="Smith T.F."/>
            <person name="Spieth J."/>
            <person name="Stage D.E."/>
            <person name="Stark A."/>
            <person name="Stephan W."/>
            <person name="Strausberg R.L."/>
            <person name="Strempel S."/>
            <person name="Sturgill D."/>
            <person name="Sutton G."/>
            <person name="Sutton G.G."/>
            <person name="Tao W."/>
            <person name="Teichmann S."/>
            <person name="Tobari Y.N."/>
            <person name="Tomimura Y."/>
            <person name="Tsolas J.M."/>
            <person name="Valente V.L."/>
            <person name="Venter E."/>
            <person name="Venter J.C."/>
            <person name="Vicario S."/>
            <person name="Vieira F.G."/>
            <person name="Vilella A.J."/>
            <person name="Villasante A."/>
            <person name="Walenz B."/>
            <person name="Wang J."/>
            <person name="Wasserman M."/>
            <person name="Watts T."/>
            <person name="Wilson D."/>
            <person name="Wilson R.K."/>
            <person name="Wing R.A."/>
            <person name="Wolfner M.F."/>
            <person name="Wong A."/>
            <person name="Wong G.K."/>
            <person name="Wu C.I."/>
            <person name="Wu G."/>
            <person name="Yamamoto D."/>
            <person name="Yang H.P."/>
            <person name="Yang S.P."/>
            <person name="Yorke J.A."/>
            <person name="Yoshida K."/>
            <person name="Zdobnov E."/>
            <person name="Zhang P."/>
            <person name="Zhang Y."/>
            <person name="Zimin A.V."/>
            <person name="Baldwin J."/>
            <person name="Abdouelleil A."/>
            <person name="Abdulkadir J."/>
            <person name="Abebe A."/>
            <person name="Abera B."/>
            <person name="Abreu J."/>
            <person name="Acer S.C."/>
            <person name="Aftuck L."/>
            <person name="Alexander A."/>
            <person name="An P."/>
            <person name="Anderson E."/>
            <person name="Anderson S."/>
            <person name="Arachi H."/>
            <person name="Azer M."/>
            <person name="Bachantsang P."/>
            <person name="Barry A."/>
            <person name="Bayul T."/>
            <person name="Berlin A."/>
            <person name="Bessette D."/>
            <person name="Bloom T."/>
            <person name="Blye J."/>
            <person name="Boguslavskiy L."/>
            <person name="Bonnet C."/>
            <person name="Boukhgalter B."/>
            <person name="Bourzgui I."/>
            <person name="Brown A."/>
            <person name="Cahill P."/>
            <person name="Channer S."/>
            <person name="Cheshatsang Y."/>
            <person name="Chuda L."/>
            <person name="Citroen M."/>
            <person name="Collymore A."/>
            <person name="Cooke P."/>
            <person name="Costello M."/>
            <person name="D'Aco K."/>
            <person name="Daza R."/>
            <person name="De Haan G."/>
            <person name="DeGray S."/>
            <person name="DeMaso C."/>
            <person name="Dhargay N."/>
            <person name="Dooley K."/>
            <person name="Dooley E."/>
            <person name="Doricent M."/>
            <person name="Dorje P."/>
            <person name="Dorjee K."/>
            <person name="Dupes A."/>
            <person name="Elong R."/>
            <person name="Falk J."/>
            <person name="Farina A."/>
            <person name="Faro S."/>
            <person name="Ferguson D."/>
            <person name="Fisher S."/>
            <person name="Foley C.D."/>
            <person name="Franke A."/>
            <person name="Friedrich D."/>
            <person name="Gadbois L."/>
            <person name="Gearin G."/>
            <person name="Gearin C.R."/>
            <person name="Giannoukos G."/>
            <person name="Goode T."/>
            <person name="Graham J."/>
            <person name="Grandbois E."/>
            <person name="Grewal S."/>
            <person name="Gyaltsen K."/>
            <person name="Hafez N."/>
            <person name="Hagos B."/>
            <person name="Hall J."/>
            <person name="Henson C."/>
            <person name="Hollinger A."/>
            <person name="Honan T."/>
            <person name="Huard M.D."/>
            <person name="Hughes L."/>
            <person name="Hurhula B."/>
            <person name="Husby M.E."/>
            <person name="Kamat A."/>
            <person name="Kanga B."/>
            <person name="Kashin S."/>
            <person name="Khazanovich D."/>
            <person name="Kisner P."/>
            <person name="Lance K."/>
            <person name="Lara M."/>
            <person name="Lee W."/>
            <person name="Lennon N."/>
            <person name="Letendre F."/>
            <person name="LeVine R."/>
            <person name="Lipovsky A."/>
            <person name="Liu X."/>
            <person name="Liu J."/>
            <person name="Liu S."/>
            <person name="Lokyitsang T."/>
            <person name="Lokyitsang Y."/>
            <person name="Lubonja R."/>
            <person name="Lui A."/>
            <person name="MacDonald P."/>
            <person name="Magnisalis V."/>
            <person name="Maru K."/>
            <person name="Matthews C."/>
            <person name="McCusker W."/>
            <person name="McDonough S."/>
            <person name="Mehta T."/>
            <person name="Meldrim J."/>
            <person name="Meneus L."/>
            <person name="Mihai O."/>
            <person name="Mihalev A."/>
            <person name="Mihova T."/>
            <person name="Mittelman R."/>
            <person name="Mlenga V."/>
            <person name="Montmayeur A."/>
            <person name="Mulrain L."/>
            <person name="Navidi A."/>
            <person name="Naylor J."/>
            <person name="Negash T."/>
            <person name="Nguyen T."/>
            <person name="Nguyen N."/>
            <person name="Nicol R."/>
            <person name="Norbu C."/>
            <person name="Norbu N."/>
            <person name="Novod N."/>
            <person name="O'Neill B."/>
            <person name="Osman S."/>
            <person name="Markiewicz E."/>
            <person name="Oyono O.L."/>
            <person name="Patti C."/>
            <person name="Phunkhang P."/>
            <person name="Pierre F."/>
            <person name="Priest M."/>
            <person name="Raghuraman S."/>
            <person name="Rege F."/>
            <person name="Reyes R."/>
            <person name="Rise C."/>
            <person name="Rogov P."/>
            <person name="Ross K."/>
            <person name="Ryan E."/>
            <person name="Settipalli S."/>
            <person name="Shea T."/>
            <person name="Sherpa N."/>
            <person name="Shi L."/>
            <person name="Shih D."/>
            <person name="Sparrow T."/>
            <person name="Spaulding J."/>
            <person name="Stalker J."/>
            <person name="Stange-Thomann N."/>
            <person name="Stavropoulos S."/>
            <person name="Stone C."/>
            <person name="Strader C."/>
            <person name="Tesfaye S."/>
            <person name="Thomson T."/>
            <person name="Thoulutsang Y."/>
            <person name="Thoulutsang D."/>
            <person name="Topham K."/>
            <person name="Topping I."/>
            <person name="Tsamla T."/>
            <person name="Vassiliev H."/>
            <person name="Vo A."/>
            <person name="Wangchuk T."/>
            <person name="Wangdi T."/>
            <person name="Weiand M."/>
            <person name="Wilkinson J."/>
            <person name="Wilson A."/>
            <person name="Yadav S."/>
            <person name="Young G."/>
            <person name="Yu Q."/>
            <person name="Zembek L."/>
            <person name="Zhong D."/>
            <person name="Zimmer A."/>
            <person name="Zwirko Z."/>
            <person name="Jaffe D.B."/>
            <person name="Alvarez P."/>
            <person name="Brockman W."/>
            <person name="Butler J."/>
            <person name="Chin C."/>
            <person name="Gnerre S."/>
            <person name="Grabherr M."/>
            <person name="Kleber M."/>
            <person name="Mauceli E."/>
            <person name="MacCallum I."/>
        </authorList>
    </citation>
    <scope>NUCLEOTIDE SEQUENCE [LARGE SCALE GENOMIC DNA]</scope>
    <source>
        <strain evidence="2">MSH-3 / Tucson 14011-0111.49</strain>
    </source>
</reference>
<sequence>MTPGMPKIPTVEVNIVEDLVIDAIHRMAEPKQSTNDGYNNNNTIVDGRCCLDG</sequence>
<protein>
    <submittedName>
        <fullName evidence="1">GL14923</fullName>
    </submittedName>
</protein>
<dbReference type="HOGENOM" id="CLU_3070914_0_0_1"/>
<organism evidence="2">
    <name type="scientific">Drosophila persimilis</name>
    <name type="common">Fruit fly</name>
    <dbReference type="NCBI Taxonomy" id="7234"/>
    <lineage>
        <taxon>Eukaryota</taxon>
        <taxon>Metazoa</taxon>
        <taxon>Ecdysozoa</taxon>
        <taxon>Arthropoda</taxon>
        <taxon>Hexapoda</taxon>
        <taxon>Insecta</taxon>
        <taxon>Pterygota</taxon>
        <taxon>Neoptera</taxon>
        <taxon>Endopterygota</taxon>
        <taxon>Diptera</taxon>
        <taxon>Brachycera</taxon>
        <taxon>Muscomorpha</taxon>
        <taxon>Ephydroidea</taxon>
        <taxon>Drosophilidae</taxon>
        <taxon>Drosophila</taxon>
        <taxon>Sophophora</taxon>
    </lineage>
</organism>
<proteinExistence type="predicted"/>
<dbReference type="AlphaFoldDB" id="B4H057"/>
<accession>B4H057</accession>
<evidence type="ECO:0000313" key="2">
    <source>
        <dbReference type="Proteomes" id="UP000008744"/>
    </source>
</evidence>
<evidence type="ECO:0000313" key="1">
    <source>
        <dbReference type="EMBL" id="EDW29652.1"/>
    </source>
</evidence>